<reference evidence="3" key="1">
    <citation type="submission" date="2022-11" db="UniProtKB">
        <authorList>
            <consortium name="WormBaseParasite"/>
        </authorList>
    </citation>
    <scope>IDENTIFICATION</scope>
</reference>
<evidence type="ECO:0000313" key="3">
    <source>
        <dbReference type="WBParaSite" id="ACRNAN_scaffold11312.g14072.t1"/>
    </source>
</evidence>
<feature type="region of interest" description="Disordered" evidence="1">
    <location>
        <begin position="265"/>
        <end position="285"/>
    </location>
</feature>
<dbReference type="PANTHER" id="PTHR47331">
    <property type="entry name" value="PHD-TYPE DOMAIN-CONTAINING PROTEIN"/>
    <property type="match status" value="1"/>
</dbReference>
<accession>A0A914CJ44</accession>
<proteinExistence type="predicted"/>
<evidence type="ECO:0000256" key="1">
    <source>
        <dbReference type="SAM" id="MobiDB-lite"/>
    </source>
</evidence>
<dbReference type="InterPro" id="IPR008042">
    <property type="entry name" value="Retrotrans_Pao"/>
</dbReference>
<evidence type="ECO:0000313" key="2">
    <source>
        <dbReference type="Proteomes" id="UP000887540"/>
    </source>
</evidence>
<dbReference type="Proteomes" id="UP000887540">
    <property type="component" value="Unplaced"/>
</dbReference>
<keyword evidence="2" id="KW-1185">Reference proteome</keyword>
<name>A0A914CJ44_9BILA</name>
<dbReference type="Pfam" id="PF05380">
    <property type="entry name" value="Peptidase_A17"/>
    <property type="match status" value="1"/>
</dbReference>
<protein>
    <submittedName>
        <fullName evidence="3">Peptidase aspartic putative domain-containing protein</fullName>
    </submittedName>
</protein>
<sequence>MTQEDYKIVLLLSKQVYVQNPANSQTNRIKTQAFFDQGSQPTFITEALAQQLQLKPKSRRLIKELWQQNQKWDDPIDPEKVERWHQLTNGFINQIIRIPLLVINPDQVKLFEIHVFSDGSKLAYATTVYLRQLIKGNQKPAKLIFAKSRLNPNKPVTIPQMELLGVTIGSRAAKFVRENLDLPIKQTILWVDSKCVLFWLLAENIKQKVFESNRIREIKASGIDQFKYVPTAANPADLGTRGTTFKELAQNTLYWNGPIWLASDETHWPPQPETTELEPEPKEEASETLALAIIDENGEAEAVVDPL</sequence>
<dbReference type="AlphaFoldDB" id="A0A914CJ44"/>
<dbReference type="WBParaSite" id="ACRNAN_scaffold11312.g14072.t1">
    <property type="protein sequence ID" value="ACRNAN_scaffold11312.g14072.t1"/>
    <property type="gene ID" value="ACRNAN_scaffold11312.g14072"/>
</dbReference>
<organism evidence="2 3">
    <name type="scientific">Acrobeloides nanus</name>
    <dbReference type="NCBI Taxonomy" id="290746"/>
    <lineage>
        <taxon>Eukaryota</taxon>
        <taxon>Metazoa</taxon>
        <taxon>Ecdysozoa</taxon>
        <taxon>Nematoda</taxon>
        <taxon>Chromadorea</taxon>
        <taxon>Rhabditida</taxon>
        <taxon>Tylenchina</taxon>
        <taxon>Cephalobomorpha</taxon>
        <taxon>Cephaloboidea</taxon>
        <taxon>Cephalobidae</taxon>
        <taxon>Acrobeloides</taxon>
    </lineage>
</organism>